<dbReference type="GO" id="GO:0003723">
    <property type="term" value="F:RNA binding"/>
    <property type="evidence" value="ECO:0007669"/>
    <property type="project" value="UniProtKB-UniRule"/>
</dbReference>
<evidence type="ECO:0000259" key="2">
    <source>
        <dbReference type="PROSITE" id="PS50137"/>
    </source>
</evidence>
<evidence type="ECO:0000313" key="3">
    <source>
        <dbReference type="EMBL" id="ETE65568.1"/>
    </source>
</evidence>
<feature type="non-terminal residue" evidence="3">
    <location>
        <position position="1"/>
    </location>
</feature>
<name>V8NV69_OPHHA</name>
<proteinExistence type="predicted"/>
<protein>
    <recommendedName>
        <fullName evidence="2">DRBM domain-containing protein</fullName>
    </recommendedName>
</protein>
<keyword evidence="4" id="KW-1185">Reference proteome</keyword>
<feature type="domain" description="DRBM" evidence="2">
    <location>
        <begin position="46"/>
        <end position="114"/>
    </location>
</feature>
<evidence type="ECO:0000313" key="4">
    <source>
        <dbReference type="Proteomes" id="UP000018936"/>
    </source>
</evidence>
<dbReference type="Proteomes" id="UP000018936">
    <property type="component" value="Unassembled WGS sequence"/>
</dbReference>
<accession>V8NV69</accession>
<dbReference type="EMBL" id="AZIM01001849">
    <property type="protein sequence ID" value="ETE65568.1"/>
    <property type="molecule type" value="Genomic_DNA"/>
</dbReference>
<dbReference type="AlphaFoldDB" id="V8NV69"/>
<dbReference type="Pfam" id="PF00035">
    <property type="entry name" value="dsrm"/>
    <property type="match status" value="1"/>
</dbReference>
<dbReference type="InterPro" id="IPR014720">
    <property type="entry name" value="dsRBD_dom"/>
</dbReference>
<gene>
    <name evidence="3" type="ORF">L345_08659</name>
</gene>
<reference evidence="3 4" key="1">
    <citation type="journal article" date="2013" name="Proc. Natl. Acad. Sci. U.S.A.">
        <title>The king cobra genome reveals dynamic gene evolution and adaptation in the snake venom system.</title>
        <authorList>
            <person name="Vonk F.J."/>
            <person name="Casewell N.R."/>
            <person name="Henkel C.V."/>
            <person name="Heimberg A.M."/>
            <person name="Jansen H.J."/>
            <person name="McCleary R.J."/>
            <person name="Kerkkamp H.M."/>
            <person name="Vos R.A."/>
            <person name="Guerreiro I."/>
            <person name="Calvete J.J."/>
            <person name="Wuster W."/>
            <person name="Woods A.E."/>
            <person name="Logan J.M."/>
            <person name="Harrison R.A."/>
            <person name="Castoe T.A."/>
            <person name="de Koning A.P."/>
            <person name="Pollock D.D."/>
            <person name="Yandell M."/>
            <person name="Calderon D."/>
            <person name="Renjifo C."/>
            <person name="Currier R.B."/>
            <person name="Salgado D."/>
            <person name="Pla D."/>
            <person name="Sanz L."/>
            <person name="Hyder A.S."/>
            <person name="Ribeiro J.M."/>
            <person name="Arntzen J.W."/>
            <person name="van den Thillart G.E."/>
            <person name="Boetzer M."/>
            <person name="Pirovano W."/>
            <person name="Dirks R.P."/>
            <person name="Spaink H.P."/>
            <person name="Duboule D."/>
            <person name="McGlinn E."/>
            <person name="Kini R.M."/>
            <person name="Richardson M.K."/>
        </authorList>
    </citation>
    <scope>NUCLEOTIDE SEQUENCE</scope>
    <source>
        <tissue evidence="3">Blood</tissue>
    </source>
</reference>
<sequence length="179" mass="20483">MVLRKGQVLVTIREAPFAQAVDMRSGHLHKMELRYNMADNQIDPYACMAKLNKHCQKNHLQLEYRDIFITASSQDHVFTVAVVIDKVQYESATGKTKKEARALAAVLAWNTIQEQKKGELDSYEQHKEPKLSLLSPSVPEFTSSNSINYVSWLYEYASKNNVQIRYNLISKTGVQHKPV</sequence>
<dbReference type="PROSITE" id="PS50137">
    <property type="entry name" value="DS_RBD"/>
    <property type="match status" value="1"/>
</dbReference>
<organism evidence="3 4">
    <name type="scientific">Ophiophagus hannah</name>
    <name type="common">King cobra</name>
    <name type="synonym">Naja hannah</name>
    <dbReference type="NCBI Taxonomy" id="8665"/>
    <lineage>
        <taxon>Eukaryota</taxon>
        <taxon>Metazoa</taxon>
        <taxon>Chordata</taxon>
        <taxon>Craniata</taxon>
        <taxon>Vertebrata</taxon>
        <taxon>Euteleostomi</taxon>
        <taxon>Lepidosauria</taxon>
        <taxon>Squamata</taxon>
        <taxon>Bifurcata</taxon>
        <taxon>Unidentata</taxon>
        <taxon>Episquamata</taxon>
        <taxon>Toxicofera</taxon>
        <taxon>Serpentes</taxon>
        <taxon>Colubroidea</taxon>
        <taxon>Elapidae</taxon>
        <taxon>Elapinae</taxon>
        <taxon>Ophiophagus</taxon>
    </lineage>
</organism>
<dbReference type="OrthoDB" id="341578at2759"/>
<dbReference type="SUPFAM" id="SSF54768">
    <property type="entry name" value="dsRNA-binding domain-like"/>
    <property type="match status" value="1"/>
</dbReference>
<dbReference type="Gene3D" id="3.30.160.20">
    <property type="match status" value="2"/>
</dbReference>
<keyword evidence="1" id="KW-0694">RNA-binding</keyword>
<dbReference type="SMART" id="SM00358">
    <property type="entry name" value="DSRM"/>
    <property type="match status" value="1"/>
</dbReference>
<comment type="caution">
    <text evidence="3">The sequence shown here is derived from an EMBL/GenBank/DDBJ whole genome shotgun (WGS) entry which is preliminary data.</text>
</comment>
<evidence type="ECO:0000256" key="1">
    <source>
        <dbReference type="PROSITE-ProRule" id="PRU00266"/>
    </source>
</evidence>